<accession>A0A0C3Q8L3</accession>
<keyword evidence="2" id="KW-1185">Reference proteome</keyword>
<protein>
    <submittedName>
        <fullName evidence="1">Uncharacterized protein</fullName>
    </submittedName>
</protein>
<dbReference type="AlphaFoldDB" id="A0A0C3Q8L3"/>
<reference evidence="1 2" key="1">
    <citation type="submission" date="2014-04" db="EMBL/GenBank/DDBJ databases">
        <authorList>
            <consortium name="DOE Joint Genome Institute"/>
            <person name="Kuo A."/>
            <person name="Girlanda M."/>
            <person name="Perotto S."/>
            <person name="Kohler A."/>
            <person name="Nagy L.G."/>
            <person name="Floudas D."/>
            <person name="Copeland A."/>
            <person name="Barry K.W."/>
            <person name="Cichocki N."/>
            <person name="Veneault-Fourrey C."/>
            <person name="LaButti K."/>
            <person name="Lindquist E.A."/>
            <person name="Lipzen A."/>
            <person name="Lundell T."/>
            <person name="Morin E."/>
            <person name="Murat C."/>
            <person name="Sun H."/>
            <person name="Tunlid A."/>
            <person name="Henrissat B."/>
            <person name="Grigoriev I.V."/>
            <person name="Hibbett D.S."/>
            <person name="Martin F."/>
            <person name="Nordberg H.P."/>
            <person name="Cantor M.N."/>
            <person name="Hua S.X."/>
        </authorList>
    </citation>
    <scope>NUCLEOTIDE SEQUENCE [LARGE SCALE GENOMIC DNA]</scope>
    <source>
        <strain evidence="1 2">MUT 4182</strain>
    </source>
</reference>
<evidence type="ECO:0000313" key="1">
    <source>
        <dbReference type="EMBL" id="KIO20686.1"/>
    </source>
</evidence>
<sequence length="51" mass="5529">MSNIGSVFLPSVQSGGRAISSCDILLSSYPFVSYLPAILYVRSTEFDILIT</sequence>
<dbReference type="HOGENOM" id="CLU_3108164_0_0_1"/>
<organism evidence="1 2">
    <name type="scientific">Tulasnella calospora MUT 4182</name>
    <dbReference type="NCBI Taxonomy" id="1051891"/>
    <lineage>
        <taxon>Eukaryota</taxon>
        <taxon>Fungi</taxon>
        <taxon>Dikarya</taxon>
        <taxon>Basidiomycota</taxon>
        <taxon>Agaricomycotina</taxon>
        <taxon>Agaricomycetes</taxon>
        <taxon>Cantharellales</taxon>
        <taxon>Tulasnellaceae</taxon>
        <taxon>Tulasnella</taxon>
    </lineage>
</organism>
<name>A0A0C3Q8L3_9AGAM</name>
<proteinExistence type="predicted"/>
<reference evidence="2" key="2">
    <citation type="submission" date="2015-01" db="EMBL/GenBank/DDBJ databases">
        <title>Evolutionary Origins and Diversification of the Mycorrhizal Mutualists.</title>
        <authorList>
            <consortium name="DOE Joint Genome Institute"/>
            <consortium name="Mycorrhizal Genomics Consortium"/>
            <person name="Kohler A."/>
            <person name="Kuo A."/>
            <person name="Nagy L.G."/>
            <person name="Floudas D."/>
            <person name="Copeland A."/>
            <person name="Barry K.W."/>
            <person name="Cichocki N."/>
            <person name="Veneault-Fourrey C."/>
            <person name="LaButti K."/>
            <person name="Lindquist E.A."/>
            <person name="Lipzen A."/>
            <person name="Lundell T."/>
            <person name="Morin E."/>
            <person name="Murat C."/>
            <person name="Riley R."/>
            <person name="Ohm R."/>
            <person name="Sun H."/>
            <person name="Tunlid A."/>
            <person name="Henrissat B."/>
            <person name="Grigoriev I.V."/>
            <person name="Hibbett D.S."/>
            <person name="Martin F."/>
        </authorList>
    </citation>
    <scope>NUCLEOTIDE SEQUENCE [LARGE SCALE GENOMIC DNA]</scope>
    <source>
        <strain evidence="2">MUT 4182</strain>
    </source>
</reference>
<gene>
    <name evidence="1" type="ORF">M407DRAFT_245715</name>
</gene>
<dbReference type="Proteomes" id="UP000054248">
    <property type="component" value="Unassembled WGS sequence"/>
</dbReference>
<dbReference type="EMBL" id="KN823165">
    <property type="protein sequence ID" value="KIO20686.1"/>
    <property type="molecule type" value="Genomic_DNA"/>
</dbReference>
<evidence type="ECO:0000313" key="2">
    <source>
        <dbReference type="Proteomes" id="UP000054248"/>
    </source>
</evidence>